<dbReference type="Proteomes" id="UP000199658">
    <property type="component" value="Unassembled WGS sequence"/>
</dbReference>
<dbReference type="PIRSF" id="PIRSF001359">
    <property type="entry name" value="F_bP_aldolase_II"/>
    <property type="match status" value="1"/>
</dbReference>
<dbReference type="SUPFAM" id="SSF51569">
    <property type="entry name" value="Aldolase"/>
    <property type="match status" value="1"/>
</dbReference>
<proteinExistence type="predicted"/>
<feature type="binding site" evidence="4">
    <location>
        <position position="134"/>
    </location>
    <ligand>
        <name>Zn(2+)</name>
        <dbReference type="ChEBI" id="CHEBI:29105"/>
        <label>2</label>
    </ligand>
</feature>
<protein>
    <submittedName>
        <fullName evidence="5">Fructose-bisphosphate aldolase</fullName>
    </submittedName>
</protein>
<dbReference type="AlphaFoldDB" id="A0A1I6GWQ5"/>
<name>A0A1I6GWQ5_9RHOB</name>
<comment type="cofactor">
    <cofactor evidence="4">
        <name>Zn(2+)</name>
        <dbReference type="ChEBI" id="CHEBI:29105"/>
    </cofactor>
    <text evidence="4">Binds 2 Zn(2+) ions per subunit. One is catalytic and the other provides a structural contribution.</text>
</comment>
<dbReference type="PANTHER" id="PTHR30304:SF0">
    <property type="entry name" value="D-TAGATOSE-1,6-BISPHOSPHATE ALDOLASE SUBUNIT GATY-RELATED"/>
    <property type="match status" value="1"/>
</dbReference>
<reference evidence="6" key="1">
    <citation type="submission" date="2016-10" db="EMBL/GenBank/DDBJ databases">
        <authorList>
            <person name="Varghese N."/>
            <person name="Submissions S."/>
        </authorList>
    </citation>
    <scope>NUCLEOTIDE SEQUENCE [LARGE SCALE GENOMIC DNA]</scope>
    <source>
        <strain evidence="6">DSM 26921</strain>
    </source>
</reference>
<feature type="binding site" evidence="4">
    <location>
        <position position="174"/>
    </location>
    <ligand>
        <name>Zn(2+)</name>
        <dbReference type="ChEBI" id="CHEBI:29105"/>
        <label>1</label>
        <note>catalytic</note>
    </ligand>
</feature>
<keyword evidence="4" id="KW-0862">Zinc</keyword>
<dbReference type="GO" id="GO:0008270">
    <property type="term" value="F:zinc ion binding"/>
    <property type="evidence" value="ECO:0007669"/>
    <property type="project" value="InterPro"/>
</dbReference>
<keyword evidence="2" id="KW-0113">Calvin cycle</keyword>
<keyword evidence="6" id="KW-1185">Reference proteome</keyword>
<gene>
    <name evidence="5" type="ORF">SAMN04488002_2096</name>
</gene>
<feature type="binding site" evidence="4">
    <location>
        <position position="104"/>
    </location>
    <ligand>
        <name>Zn(2+)</name>
        <dbReference type="ChEBI" id="CHEBI:29105"/>
        <label>2</label>
    </ligand>
</feature>
<evidence type="ECO:0000256" key="1">
    <source>
        <dbReference type="ARBA" id="ARBA00005215"/>
    </source>
</evidence>
<evidence type="ECO:0000256" key="2">
    <source>
        <dbReference type="ARBA" id="ARBA00022567"/>
    </source>
</evidence>
<sequence>MTLATLSEVLQPALKGGYAVAGLVTLGWEDMRAYVAAAEAENVPLILQAGPSCRGHTPLPVLGAMFRYLAETASVPVVTHLDHGYTMDECKQALDAGFTSLMFDGSRHPLAQNIDETAAIAEMAHAAGMSCEGEIGFVGYAGGAASAGTDPAEAAKFARETGVDAMAISVGNVHLQQDKAGGLDEPRIRAIEAVTDVPLVIHGGSGVPMAQRTTLARGSNICKFNIGTELRMVFGQALREAVAKDPARFDRVSILQETHDPIVAATREVLRAFKPVGA</sequence>
<feature type="active site" description="Proton donor" evidence="3">
    <location>
        <position position="82"/>
    </location>
</feature>
<evidence type="ECO:0000256" key="3">
    <source>
        <dbReference type="PIRSR" id="PIRSR001359-1"/>
    </source>
</evidence>
<evidence type="ECO:0000256" key="4">
    <source>
        <dbReference type="PIRSR" id="PIRSR001359-3"/>
    </source>
</evidence>
<dbReference type="RefSeq" id="WP_090216405.1">
    <property type="nucleotide sequence ID" value="NZ_FOYO01000001.1"/>
</dbReference>
<organism evidence="5 6">
    <name type="scientific">Litoreibacter janthinus</name>
    <dbReference type="NCBI Taxonomy" id="670154"/>
    <lineage>
        <taxon>Bacteria</taxon>
        <taxon>Pseudomonadati</taxon>
        <taxon>Pseudomonadota</taxon>
        <taxon>Alphaproteobacteria</taxon>
        <taxon>Rhodobacterales</taxon>
        <taxon>Roseobacteraceae</taxon>
        <taxon>Litoreibacter</taxon>
    </lineage>
</organism>
<dbReference type="EMBL" id="FOYO01000001">
    <property type="protein sequence ID" value="SFR46684.1"/>
    <property type="molecule type" value="Genomic_DNA"/>
</dbReference>
<dbReference type="GO" id="GO:0016832">
    <property type="term" value="F:aldehyde-lyase activity"/>
    <property type="evidence" value="ECO:0007669"/>
    <property type="project" value="InterPro"/>
</dbReference>
<dbReference type="InterPro" id="IPR000771">
    <property type="entry name" value="FBA_II"/>
</dbReference>
<dbReference type="STRING" id="670154.SAMN04488002_2096"/>
<feature type="binding site" evidence="4">
    <location>
        <position position="202"/>
    </location>
    <ligand>
        <name>Zn(2+)</name>
        <dbReference type="ChEBI" id="CHEBI:29105"/>
        <label>1</label>
        <note>catalytic</note>
    </ligand>
</feature>
<dbReference type="UniPathway" id="UPA00116"/>
<feature type="binding site" evidence="4">
    <location>
        <position position="83"/>
    </location>
    <ligand>
        <name>Zn(2+)</name>
        <dbReference type="ChEBI" id="CHEBI:29105"/>
        <label>1</label>
        <note>catalytic</note>
    </ligand>
</feature>
<keyword evidence="4" id="KW-0479">Metal-binding</keyword>
<dbReference type="Pfam" id="PF01116">
    <property type="entry name" value="F_bP_aldolase"/>
    <property type="match status" value="1"/>
</dbReference>
<dbReference type="GO" id="GO:0019253">
    <property type="term" value="P:reductive pentose-phosphate cycle"/>
    <property type="evidence" value="ECO:0007669"/>
    <property type="project" value="UniProtKB-UniPathway"/>
</dbReference>
<dbReference type="PANTHER" id="PTHR30304">
    <property type="entry name" value="D-TAGATOSE-1,6-BISPHOSPHATE ALDOLASE"/>
    <property type="match status" value="1"/>
</dbReference>
<dbReference type="InterPro" id="IPR013785">
    <property type="entry name" value="Aldolase_TIM"/>
</dbReference>
<dbReference type="OrthoDB" id="9803995at2"/>
<comment type="pathway">
    <text evidence="1">Carbohydrate biosynthesis; Calvin cycle.</text>
</comment>
<dbReference type="InterPro" id="IPR050246">
    <property type="entry name" value="Class_II_FBP_aldolase"/>
</dbReference>
<evidence type="ECO:0000313" key="5">
    <source>
        <dbReference type="EMBL" id="SFR46684.1"/>
    </source>
</evidence>
<accession>A0A1I6GWQ5</accession>
<dbReference type="Gene3D" id="3.20.20.70">
    <property type="entry name" value="Aldolase class I"/>
    <property type="match status" value="1"/>
</dbReference>
<evidence type="ECO:0000313" key="6">
    <source>
        <dbReference type="Proteomes" id="UP000199658"/>
    </source>
</evidence>